<dbReference type="PANTHER" id="PTHR21569:SF1">
    <property type="entry name" value="SMALL RIBOSOMAL SUBUNIT PROTEIN US9M"/>
    <property type="match status" value="1"/>
</dbReference>
<proteinExistence type="inferred from homology"/>
<dbReference type="AlphaFoldDB" id="A0A1G1ZQD0"/>
<dbReference type="STRING" id="1798409.A3I24_04245"/>
<comment type="similarity">
    <text evidence="1 5 6">Belongs to the universal ribosomal protein uS9 family.</text>
</comment>
<name>A0A1G1ZQD0_9BACT</name>
<dbReference type="InterPro" id="IPR020568">
    <property type="entry name" value="Ribosomal_Su5_D2-typ_SF"/>
</dbReference>
<protein>
    <recommendedName>
        <fullName evidence="4 5">Small ribosomal subunit protein uS9</fullName>
    </recommendedName>
</protein>
<evidence type="ECO:0000256" key="1">
    <source>
        <dbReference type="ARBA" id="ARBA00005251"/>
    </source>
</evidence>
<dbReference type="Pfam" id="PF00380">
    <property type="entry name" value="Ribosomal_S9"/>
    <property type="match status" value="1"/>
</dbReference>
<gene>
    <name evidence="5" type="primary">rpsI</name>
    <name evidence="7" type="ORF">A3I24_04245</name>
</gene>
<evidence type="ECO:0000313" key="7">
    <source>
        <dbReference type="EMBL" id="OGY66898.1"/>
    </source>
</evidence>
<keyword evidence="3 5" id="KW-0687">Ribonucleoprotein</keyword>
<dbReference type="GO" id="GO:0006412">
    <property type="term" value="P:translation"/>
    <property type="evidence" value="ECO:0007669"/>
    <property type="project" value="UniProtKB-UniRule"/>
</dbReference>
<dbReference type="Proteomes" id="UP000177690">
    <property type="component" value="Unassembled WGS sequence"/>
</dbReference>
<accession>A0A1G1ZQD0</accession>
<sequence length="135" mass="15416">MSKVSARERYFYATGGRKTAQALVRLRMKRGSFTVNGKEYAQYFRLPNHQSTAVSPLILTKLFDEASAEIKVKGGGLHAQAEAVRNAIAKALVKFKQDLKKSLRREGFITRDSRMVERKKYGLKKARRAPQWAKR</sequence>
<dbReference type="EMBL" id="MHJL01000033">
    <property type="protein sequence ID" value="OGY66898.1"/>
    <property type="molecule type" value="Genomic_DNA"/>
</dbReference>
<dbReference type="GO" id="GO:0003723">
    <property type="term" value="F:RNA binding"/>
    <property type="evidence" value="ECO:0007669"/>
    <property type="project" value="TreeGrafter"/>
</dbReference>
<organism evidence="7 8">
    <name type="scientific">Candidatus Harrisonbacteria bacterium RIFCSPLOWO2_02_FULL_41_13b</name>
    <dbReference type="NCBI Taxonomy" id="1798409"/>
    <lineage>
        <taxon>Bacteria</taxon>
        <taxon>Candidatus Harrisoniibacteriota</taxon>
    </lineage>
</organism>
<dbReference type="GO" id="GO:0003735">
    <property type="term" value="F:structural constituent of ribosome"/>
    <property type="evidence" value="ECO:0007669"/>
    <property type="project" value="InterPro"/>
</dbReference>
<dbReference type="InterPro" id="IPR000754">
    <property type="entry name" value="Ribosomal_uS9"/>
</dbReference>
<evidence type="ECO:0000256" key="3">
    <source>
        <dbReference type="ARBA" id="ARBA00023274"/>
    </source>
</evidence>
<keyword evidence="2 5" id="KW-0689">Ribosomal protein</keyword>
<dbReference type="NCBIfam" id="NF001099">
    <property type="entry name" value="PRK00132.1"/>
    <property type="match status" value="1"/>
</dbReference>
<reference evidence="7 8" key="1">
    <citation type="journal article" date="2016" name="Nat. Commun.">
        <title>Thousands of microbial genomes shed light on interconnected biogeochemical processes in an aquifer system.</title>
        <authorList>
            <person name="Anantharaman K."/>
            <person name="Brown C.T."/>
            <person name="Hug L.A."/>
            <person name="Sharon I."/>
            <person name="Castelle C.J."/>
            <person name="Probst A.J."/>
            <person name="Thomas B.C."/>
            <person name="Singh A."/>
            <person name="Wilkins M.J."/>
            <person name="Karaoz U."/>
            <person name="Brodie E.L."/>
            <person name="Williams K.H."/>
            <person name="Hubbard S.S."/>
            <person name="Banfield J.F."/>
        </authorList>
    </citation>
    <scope>NUCLEOTIDE SEQUENCE [LARGE SCALE GENOMIC DNA]</scope>
</reference>
<evidence type="ECO:0000256" key="2">
    <source>
        <dbReference type="ARBA" id="ARBA00022980"/>
    </source>
</evidence>
<dbReference type="InterPro" id="IPR020574">
    <property type="entry name" value="Ribosomal_uS9_CS"/>
</dbReference>
<dbReference type="InterPro" id="IPR014721">
    <property type="entry name" value="Ribsml_uS5_D2-typ_fold_subgr"/>
</dbReference>
<dbReference type="PANTHER" id="PTHR21569">
    <property type="entry name" value="RIBOSOMAL PROTEIN S9"/>
    <property type="match status" value="1"/>
</dbReference>
<comment type="caution">
    <text evidence="7">The sequence shown here is derived from an EMBL/GenBank/DDBJ whole genome shotgun (WGS) entry which is preliminary data.</text>
</comment>
<dbReference type="GO" id="GO:0022627">
    <property type="term" value="C:cytosolic small ribosomal subunit"/>
    <property type="evidence" value="ECO:0007669"/>
    <property type="project" value="TreeGrafter"/>
</dbReference>
<dbReference type="Gene3D" id="3.30.230.10">
    <property type="match status" value="1"/>
</dbReference>
<dbReference type="HAMAP" id="MF_00532_B">
    <property type="entry name" value="Ribosomal_uS9_B"/>
    <property type="match status" value="1"/>
</dbReference>
<evidence type="ECO:0000256" key="5">
    <source>
        <dbReference type="HAMAP-Rule" id="MF_00532"/>
    </source>
</evidence>
<evidence type="ECO:0000313" key="8">
    <source>
        <dbReference type="Proteomes" id="UP000177690"/>
    </source>
</evidence>
<evidence type="ECO:0000256" key="6">
    <source>
        <dbReference type="RuleBase" id="RU003815"/>
    </source>
</evidence>
<evidence type="ECO:0000256" key="4">
    <source>
        <dbReference type="ARBA" id="ARBA00035259"/>
    </source>
</evidence>
<dbReference type="PROSITE" id="PS00360">
    <property type="entry name" value="RIBOSOMAL_S9"/>
    <property type="match status" value="1"/>
</dbReference>
<dbReference type="SUPFAM" id="SSF54211">
    <property type="entry name" value="Ribosomal protein S5 domain 2-like"/>
    <property type="match status" value="1"/>
</dbReference>
<dbReference type="InterPro" id="IPR023035">
    <property type="entry name" value="Ribosomal_uS9_bac/plastid"/>
</dbReference>